<dbReference type="InterPro" id="IPR006365">
    <property type="entry name" value="Cbl_synth_CobL"/>
</dbReference>
<feature type="domain" description="Tetrapyrrole methylase" evidence="6">
    <location>
        <begin position="16"/>
        <end position="202"/>
    </location>
</feature>
<organism evidence="7 8">
    <name type="scientific">Georhizobium profundi</name>
    <dbReference type="NCBI Taxonomy" id="2341112"/>
    <lineage>
        <taxon>Bacteria</taxon>
        <taxon>Pseudomonadati</taxon>
        <taxon>Pseudomonadota</taxon>
        <taxon>Alphaproteobacteria</taxon>
        <taxon>Hyphomicrobiales</taxon>
        <taxon>Rhizobiaceae</taxon>
        <taxon>Georhizobium</taxon>
    </lineage>
</organism>
<comment type="pathway">
    <text evidence="1">Cofactor biosynthesis; adenosylcobalamin biosynthesis.</text>
</comment>
<dbReference type="PANTHER" id="PTHR43182">
    <property type="entry name" value="COBALT-PRECORRIN-6B C(15)-METHYLTRANSFERASE (DECARBOXYLATING)"/>
    <property type="match status" value="1"/>
</dbReference>
<evidence type="ECO:0000256" key="2">
    <source>
        <dbReference type="ARBA" id="ARBA00022573"/>
    </source>
</evidence>
<protein>
    <submittedName>
        <fullName evidence="7">Precorrin-6y C5,15-methyltransferase (Decarboxylating) subunit CbiE</fullName>
    </submittedName>
</protein>
<dbReference type="KEGG" id="abaw:D5400_09165"/>
<evidence type="ECO:0000256" key="5">
    <source>
        <dbReference type="ARBA" id="ARBA00022691"/>
    </source>
</evidence>
<dbReference type="RefSeq" id="WP_126009725.1">
    <property type="nucleotide sequence ID" value="NZ_CP032509.1"/>
</dbReference>
<dbReference type="InterPro" id="IPR029063">
    <property type="entry name" value="SAM-dependent_MTases_sf"/>
</dbReference>
<dbReference type="CDD" id="cd11644">
    <property type="entry name" value="Precorrin-6Y-MT"/>
    <property type="match status" value="1"/>
</dbReference>
<dbReference type="CDD" id="cd02440">
    <property type="entry name" value="AdoMet_MTases"/>
    <property type="match status" value="1"/>
</dbReference>
<dbReference type="GO" id="GO:0008276">
    <property type="term" value="F:protein methyltransferase activity"/>
    <property type="evidence" value="ECO:0007669"/>
    <property type="project" value="InterPro"/>
</dbReference>
<keyword evidence="8" id="KW-1185">Reference proteome</keyword>
<dbReference type="NCBIfam" id="TIGR02469">
    <property type="entry name" value="CbiT"/>
    <property type="match status" value="1"/>
</dbReference>
<dbReference type="UniPathway" id="UPA00148"/>
<dbReference type="Gene3D" id="3.40.50.150">
    <property type="entry name" value="Vaccinia Virus protein VP39"/>
    <property type="match status" value="1"/>
</dbReference>
<proteinExistence type="predicted"/>
<evidence type="ECO:0000256" key="1">
    <source>
        <dbReference type="ARBA" id="ARBA00004953"/>
    </source>
</evidence>
<keyword evidence="2" id="KW-0169">Cobalamin biosynthesis</keyword>
<keyword evidence="3 7" id="KW-0489">Methyltransferase</keyword>
<dbReference type="Gene3D" id="3.30.950.10">
    <property type="entry name" value="Methyltransferase, Cobalt-precorrin-4 Transmethylase, Domain 2"/>
    <property type="match status" value="1"/>
</dbReference>
<dbReference type="Proteomes" id="UP000268192">
    <property type="component" value="Chromosome"/>
</dbReference>
<keyword evidence="5" id="KW-0949">S-adenosyl-L-methionine</keyword>
<dbReference type="InterPro" id="IPR000878">
    <property type="entry name" value="4pyrrol_Mease"/>
</dbReference>
<dbReference type="GO" id="GO:0032259">
    <property type="term" value="P:methylation"/>
    <property type="evidence" value="ECO:0007669"/>
    <property type="project" value="UniProtKB-KW"/>
</dbReference>
<dbReference type="InterPro" id="IPR014777">
    <property type="entry name" value="4pyrrole_Mease_sub1"/>
</dbReference>
<evidence type="ECO:0000256" key="4">
    <source>
        <dbReference type="ARBA" id="ARBA00022679"/>
    </source>
</evidence>
<dbReference type="InterPro" id="IPR050714">
    <property type="entry name" value="Cobalamin_biosynth_MTase"/>
</dbReference>
<gene>
    <name evidence="7" type="primary">cbiE</name>
    <name evidence="7" type="ORF">D5400_09165</name>
</gene>
<evidence type="ECO:0000259" key="6">
    <source>
        <dbReference type="Pfam" id="PF00590"/>
    </source>
</evidence>
<dbReference type="InterPro" id="IPR012818">
    <property type="entry name" value="CbiE"/>
</dbReference>
<evidence type="ECO:0000313" key="8">
    <source>
        <dbReference type="Proteomes" id="UP000268192"/>
    </source>
</evidence>
<dbReference type="AlphaFoldDB" id="A0A3Q8XN70"/>
<dbReference type="Gene3D" id="3.40.1010.10">
    <property type="entry name" value="Cobalt-precorrin-4 Transmethylase, Domain 1"/>
    <property type="match status" value="1"/>
</dbReference>
<dbReference type="EMBL" id="CP032509">
    <property type="protein sequence ID" value="AZN71414.1"/>
    <property type="molecule type" value="Genomic_DNA"/>
</dbReference>
<dbReference type="PIRSF" id="PIRSF036428">
    <property type="entry name" value="CobL"/>
    <property type="match status" value="1"/>
</dbReference>
<accession>A0A3Q8XN70</accession>
<dbReference type="SUPFAM" id="SSF53335">
    <property type="entry name" value="S-adenosyl-L-methionine-dependent methyltransferases"/>
    <property type="match status" value="1"/>
</dbReference>
<dbReference type="InterPro" id="IPR035996">
    <property type="entry name" value="4pyrrol_Methylase_sf"/>
</dbReference>
<dbReference type="InterPro" id="IPR014776">
    <property type="entry name" value="4pyrrole_Mease_sub2"/>
</dbReference>
<dbReference type="InterPro" id="IPR014008">
    <property type="entry name" value="Cbl_synth_MTase_CbiT"/>
</dbReference>
<sequence length="424" mass="44159">MSAADGKPADRTTPWLTIIGIGEEGVAGLSSRALAAIAGAEAILGARRVLDALSGVDLTGKTVLDWSAGFEPTMVAILARRGSPLVILATGDPMHFGIGSTLARHIPPAEMAIVGVSSAFSLAAARLGWPLQDVACISLHGRPVARLAAHLADGQRILALTSDGQTVHEAAALLTRAGYGASRLTVLEHLGGPKERIVHLNASGADGYRFADFNTLAITCIADADVVIDGAMSGLPDDAFEHDGQMTKREIRAAVLAHLRPGGSRLLWDVGAGCGSIAVEWLRAAPLARAIAIEPVERRLAMIRSNAETFGVPHLTIVEGRAPDGLAGLDKPDAIFIGGGISTEGTFETAWAALQDNGRLVASAVTLESEARLLDLHARFGGNLVRMAVSRAEPVGRFMGWKPLMPVTLWSVTKATDGSGGGQR</sequence>
<dbReference type="OrthoDB" id="9787825at2"/>
<evidence type="ECO:0000313" key="7">
    <source>
        <dbReference type="EMBL" id="AZN71414.1"/>
    </source>
</evidence>
<keyword evidence="4 7" id="KW-0808">Transferase</keyword>
<dbReference type="Pfam" id="PF00590">
    <property type="entry name" value="TP_methylase"/>
    <property type="match status" value="1"/>
</dbReference>
<dbReference type="SUPFAM" id="SSF53790">
    <property type="entry name" value="Tetrapyrrole methylase"/>
    <property type="match status" value="1"/>
</dbReference>
<dbReference type="GO" id="GO:0009236">
    <property type="term" value="P:cobalamin biosynthetic process"/>
    <property type="evidence" value="ECO:0007669"/>
    <property type="project" value="UniProtKB-UniPathway"/>
</dbReference>
<dbReference type="NCBIfam" id="TIGR02467">
    <property type="entry name" value="CbiE"/>
    <property type="match status" value="1"/>
</dbReference>
<name>A0A3Q8XN70_9HYPH</name>
<evidence type="ECO:0000256" key="3">
    <source>
        <dbReference type="ARBA" id="ARBA00022603"/>
    </source>
</evidence>
<reference evidence="7 8" key="1">
    <citation type="submission" date="2018-09" db="EMBL/GenBank/DDBJ databases">
        <title>Marinorhizobium profundi gen. nov., sp. nov., isolated from a deep-sea sediment sample from the New Britain Trench and proposal of Marinorhizobiaceae fam. nov. in the order Rhizobiales of the class Alphaproteobacteria.</title>
        <authorList>
            <person name="Cao J."/>
        </authorList>
    </citation>
    <scope>NUCLEOTIDE SEQUENCE [LARGE SCALE GENOMIC DNA]</scope>
    <source>
        <strain evidence="7 8">WS11</strain>
    </source>
</reference>
<dbReference type="PANTHER" id="PTHR43182:SF1">
    <property type="entry name" value="COBALT-PRECORRIN-7 C(5)-METHYLTRANSFERASE"/>
    <property type="match status" value="1"/>
</dbReference>